<keyword evidence="2" id="KW-1185">Reference proteome</keyword>
<protein>
    <submittedName>
        <fullName evidence="1">Uncharacterized protein</fullName>
    </submittedName>
</protein>
<name>A0A8X6LUN4_TRICU</name>
<dbReference type="InterPro" id="IPR036397">
    <property type="entry name" value="RNaseH_sf"/>
</dbReference>
<dbReference type="Gene3D" id="3.30.420.10">
    <property type="entry name" value="Ribonuclease H-like superfamily/Ribonuclease H"/>
    <property type="match status" value="1"/>
</dbReference>
<evidence type="ECO:0000313" key="2">
    <source>
        <dbReference type="Proteomes" id="UP000887116"/>
    </source>
</evidence>
<sequence length="98" mass="11484">MWESIVGDSVLGAYILPPQLDSDKYLFFLQEVLPKLLTDVPATFRRRMWFQQDKAPSVVSVRCDYWTNIPNRWIEAVVLCDLPDSLIYLPWSFFSEVP</sequence>
<gene>
    <name evidence="1" type="ORF">TNCT_479511</name>
</gene>
<dbReference type="EMBL" id="BMAO01018133">
    <property type="protein sequence ID" value="GFR21297.1"/>
    <property type="molecule type" value="Genomic_DNA"/>
</dbReference>
<dbReference type="GO" id="GO:0003676">
    <property type="term" value="F:nucleic acid binding"/>
    <property type="evidence" value="ECO:0007669"/>
    <property type="project" value="InterPro"/>
</dbReference>
<comment type="caution">
    <text evidence="1">The sequence shown here is derived from an EMBL/GenBank/DDBJ whole genome shotgun (WGS) entry which is preliminary data.</text>
</comment>
<accession>A0A8X6LUN4</accession>
<organism evidence="1 2">
    <name type="scientific">Trichonephila clavata</name>
    <name type="common">Joro spider</name>
    <name type="synonym">Nephila clavata</name>
    <dbReference type="NCBI Taxonomy" id="2740835"/>
    <lineage>
        <taxon>Eukaryota</taxon>
        <taxon>Metazoa</taxon>
        <taxon>Ecdysozoa</taxon>
        <taxon>Arthropoda</taxon>
        <taxon>Chelicerata</taxon>
        <taxon>Arachnida</taxon>
        <taxon>Araneae</taxon>
        <taxon>Araneomorphae</taxon>
        <taxon>Entelegynae</taxon>
        <taxon>Araneoidea</taxon>
        <taxon>Nephilidae</taxon>
        <taxon>Trichonephila</taxon>
    </lineage>
</organism>
<dbReference type="Proteomes" id="UP000887116">
    <property type="component" value="Unassembled WGS sequence"/>
</dbReference>
<evidence type="ECO:0000313" key="1">
    <source>
        <dbReference type="EMBL" id="GFR21297.1"/>
    </source>
</evidence>
<dbReference type="OrthoDB" id="7902892at2759"/>
<reference evidence="1" key="1">
    <citation type="submission" date="2020-07" db="EMBL/GenBank/DDBJ databases">
        <title>Multicomponent nature underlies the extraordinary mechanical properties of spider dragline silk.</title>
        <authorList>
            <person name="Kono N."/>
            <person name="Nakamura H."/>
            <person name="Mori M."/>
            <person name="Yoshida Y."/>
            <person name="Ohtoshi R."/>
            <person name="Malay A.D."/>
            <person name="Moran D.A.P."/>
            <person name="Tomita M."/>
            <person name="Numata K."/>
            <person name="Arakawa K."/>
        </authorList>
    </citation>
    <scope>NUCLEOTIDE SEQUENCE</scope>
</reference>
<proteinExistence type="predicted"/>
<dbReference type="AlphaFoldDB" id="A0A8X6LUN4"/>